<dbReference type="SUPFAM" id="SSF82185">
    <property type="entry name" value="Histone H3 K4-specific methyltransferase SET7/9 N-terminal domain"/>
    <property type="match status" value="2"/>
</dbReference>
<dbReference type="SMART" id="SM00698">
    <property type="entry name" value="MORN"/>
    <property type="match status" value="6"/>
</dbReference>
<dbReference type="Gene3D" id="2.20.110.10">
    <property type="entry name" value="Histone H3 K4-specific methyltransferase SET7/9 N-terminal domain"/>
    <property type="match status" value="3"/>
</dbReference>
<evidence type="ECO:0000256" key="1">
    <source>
        <dbReference type="ARBA" id="ARBA00004163"/>
    </source>
</evidence>
<feature type="region of interest" description="Disordered" evidence="11">
    <location>
        <begin position="411"/>
        <end position="440"/>
    </location>
</feature>
<evidence type="ECO:0000256" key="3">
    <source>
        <dbReference type="ARBA" id="ARBA00004236"/>
    </source>
</evidence>
<dbReference type="PANTHER" id="PTHR23085">
    <property type="entry name" value="GH28348P"/>
    <property type="match status" value="1"/>
</dbReference>
<dbReference type="GO" id="GO:0005886">
    <property type="term" value="C:plasma membrane"/>
    <property type="evidence" value="ECO:0007669"/>
    <property type="project" value="UniProtKB-SubCell"/>
</dbReference>
<evidence type="ECO:0000256" key="8">
    <source>
        <dbReference type="ARBA" id="ARBA00022824"/>
    </source>
</evidence>
<dbReference type="Pfam" id="PF02493">
    <property type="entry name" value="MORN"/>
    <property type="match status" value="7"/>
</dbReference>
<keyword evidence="6" id="KW-0812">Transmembrane</keyword>
<feature type="compositionally biased region" description="Basic and acidic residues" evidence="11">
    <location>
        <begin position="419"/>
        <end position="433"/>
    </location>
</feature>
<dbReference type="InterPro" id="IPR017191">
    <property type="entry name" value="Junctophilin"/>
</dbReference>
<comment type="similarity">
    <text evidence="4">Belongs to the junctophilin family.</text>
</comment>
<dbReference type="FunFam" id="2.20.110.10:FF:000025">
    <property type="entry name" value="MORN repeat, putative"/>
    <property type="match status" value="1"/>
</dbReference>
<dbReference type="GO" id="GO:0005789">
    <property type="term" value="C:endoplasmic reticulum membrane"/>
    <property type="evidence" value="ECO:0007669"/>
    <property type="project" value="UniProtKB-SubCell"/>
</dbReference>
<feature type="region of interest" description="Disordered" evidence="11">
    <location>
        <begin position="186"/>
        <end position="292"/>
    </location>
</feature>
<keyword evidence="10" id="KW-0472">Membrane</keyword>
<sequence>MNGGRFDFDDGGSYCGGWEEGKAHGHGVCTGPKGKGEYNGSWHYGFEVTGVYTWPSGNTYEGHWEHGRRHGLGVENKGRWVYRGEWTQGYKGKYGVIQSLASGARYEGTWSSGLQDGYGQETYADGGIYQGQWVGGMRHGCGIRNSVPYGMASIVRPSLRTSLTSLRSEHENGSIASVPDNFGQRGGFVLDVSDDGTTDTESRSGTMKRGDATRVSKALIGLRTKRGKRDKNGSGGHRESSDSTGGSVASFRPKLNHQDSLKSTESESRMSSSSLQSSVMDSDFSHPSHLMDDEATGDITEVFLGEWKQDKRSGVGISQRSDSFQYAGEWHQNKRHGYGCLTYPDGHKEEGKWKNNILVASGKKKLFVIGSKRISDRVERAVEAANQAANIARQKADLAISRASYAREKAEMAETAASESREEASKARQRSKELTASLPPRGNVSRLAGYGCRTANVRFANSLSPEGIYGCTCTCKTVPQYPYSLVNEAGGTGDIKLDRKKSFFGRHLGGFDRKSHMRGTIIEVKQDPSFQTPTHSPDSKNHPSRLANEWDGRGSNPSYESSAVREARSTGNLFEGSPAPRRRAQSSEHPNNDSQASFHPRNHHGEVGVRFNGYQDSEYSDGYYEDRHHRTLPDRRYGGERGSAELTPDSGISTTSDSDRLRRAVSDRKRTLAKRQFSRQEGVEEDSYDRQHSSSHGRGHGQYDEYDSFNVDELEEELLSQAAYARFDEEDEQEKLKQQRQKQKSKFDKEVTLLSDMPPGHVRTFDGKFPSRCKIRYLPKSNSRDEDWADPDLDAEGALAIQAGKVSWSASRSLVLLVLILNIGFAVLFTNLFLQMEEEEDSWEGWP</sequence>
<keyword evidence="5" id="KW-1003">Cell membrane</keyword>
<dbReference type="AlphaFoldDB" id="A0A914AVC0"/>
<accession>A0A914AVC0</accession>
<evidence type="ECO:0000313" key="12">
    <source>
        <dbReference type="EnsemblMetazoa" id="XP_038067633.1"/>
    </source>
</evidence>
<dbReference type="RefSeq" id="XP_038067633.1">
    <property type="nucleotide sequence ID" value="XM_038211705.1"/>
</dbReference>
<evidence type="ECO:0008006" key="14">
    <source>
        <dbReference type="Google" id="ProtNLM"/>
    </source>
</evidence>
<keyword evidence="7" id="KW-0677">Repeat</keyword>
<proteinExistence type="inferred from homology"/>
<feature type="region of interest" description="Disordered" evidence="11">
    <location>
        <begin position="526"/>
        <end position="608"/>
    </location>
</feature>
<dbReference type="InterPro" id="IPR003409">
    <property type="entry name" value="MORN"/>
</dbReference>
<protein>
    <recommendedName>
        <fullName evidence="14">Junctophilin</fullName>
    </recommendedName>
</protein>
<evidence type="ECO:0000256" key="7">
    <source>
        <dbReference type="ARBA" id="ARBA00022737"/>
    </source>
</evidence>
<evidence type="ECO:0000256" key="10">
    <source>
        <dbReference type="ARBA" id="ARBA00023136"/>
    </source>
</evidence>
<evidence type="ECO:0000256" key="9">
    <source>
        <dbReference type="ARBA" id="ARBA00022989"/>
    </source>
</evidence>
<evidence type="ECO:0000256" key="6">
    <source>
        <dbReference type="ARBA" id="ARBA00022692"/>
    </source>
</evidence>
<evidence type="ECO:0000256" key="2">
    <source>
        <dbReference type="ARBA" id="ARBA00004184"/>
    </source>
</evidence>
<keyword evidence="9" id="KW-1133">Transmembrane helix</keyword>
<organism evidence="12 13">
    <name type="scientific">Patiria miniata</name>
    <name type="common">Bat star</name>
    <name type="synonym">Asterina miniata</name>
    <dbReference type="NCBI Taxonomy" id="46514"/>
    <lineage>
        <taxon>Eukaryota</taxon>
        <taxon>Metazoa</taxon>
        <taxon>Echinodermata</taxon>
        <taxon>Eleutherozoa</taxon>
        <taxon>Asterozoa</taxon>
        <taxon>Asteroidea</taxon>
        <taxon>Valvatacea</taxon>
        <taxon>Valvatida</taxon>
        <taxon>Asterinidae</taxon>
        <taxon>Patiria</taxon>
    </lineage>
</organism>
<comment type="subcellular location">
    <subcellularLocation>
        <location evidence="3">Cell membrane</location>
    </subcellularLocation>
    <subcellularLocation>
        <location evidence="2">Endomembrane system</location>
        <topology evidence="2">Peripheral membrane protein</topology>
    </subcellularLocation>
    <subcellularLocation>
        <location evidence="1">Endoplasmic reticulum membrane</location>
        <topology evidence="1">Single-pass type IV membrane protein</topology>
    </subcellularLocation>
</comment>
<keyword evidence="13" id="KW-1185">Reference proteome</keyword>
<feature type="region of interest" description="Disordered" evidence="11">
    <location>
        <begin position="630"/>
        <end position="705"/>
    </location>
</feature>
<feature type="compositionally biased region" description="Basic and acidic residues" evidence="11">
    <location>
        <begin position="283"/>
        <end position="292"/>
    </location>
</feature>
<evidence type="ECO:0000313" key="13">
    <source>
        <dbReference type="Proteomes" id="UP000887568"/>
    </source>
</evidence>
<dbReference type="Proteomes" id="UP000887568">
    <property type="component" value="Unplaced"/>
</dbReference>
<evidence type="ECO:0000256" key="11">
    <source>
        <dbReference type="SAM" id="MobiDB-lite"/>
    </source>
</evidence>
<feature type="compositionally biased region" description="Basic and acidic residues" evidence="11">
    <location>
        <begin position="230"/>
        <end position="241"/>
    </location>
</feature>
<name>A0A914AVC0_PATMI</name>
<feature type="compositionally biased region" description="Low complexity" evidence="11">
    <location>
        <begin position="269"/>
        <end position="282"/>
    </location>
</feature>
<dbReference type="GeneID" id="119737383"/>
<feature type="compositionally biased region" description="Basic and acidic residues" evidence="11">
    <location>
        <begin position="630"/>
        <end position="643"/>
    </location>
</feature>
<feature type="compositionally biased region" description="Basic and acidic residues" evidence="11">
    <location>
        <begin position="256"/>
        <end position="268"/>
    </location>
</feature>
<dbReference type="FunFam" id="2.20.110.10:FF:000001">
    <property type="entry name" value="Junctophilin"/>
    <property type="match status" value="1"/>
</dbReference>
<dbReference type="EnsemblMetazoa" id="XM_038211705.1">
    <property type="protein sequence ID" value="XP_038067633.1"/>
    <property type="gene ID" value="LOC119737383"/>
</dbReference>
<evidence type="ECO:0000256" key="5">
    <source>
        <dbReference type="ARBA" id="ARBA00022475"/>
    </source>
</evidence>
<feature type="compositionally biased region" description="Polar residues" evidence="11">
    <location>
        <begin position="587"/>
        <end position="597"/>
    </location>
</feature>
<dbReference type="PANTHER" id="PTHR23085:SF16">
    <property type="entry name" value="GH28348P"/>
    <property type="match status" value="1"/>
</dbReference>
<keyword evidence="8" id="KW-0256">Endoplasmic reticulum</keyword>
<reference evidence="12" key="1">
    <citation type="submission" date="2022-11" db="UniProtKB">
        <authorList>
            <consortium name="EnsemblMetazoa"/>
        </authorList>
    </citation>
    <scope>IDENTIFICATION</scope>
</reference>
<dbReference type="OMA" id="GHMHEEE"/>
<feature type="compositionally biased region" description="Basic and acidic residues" evidence="11">
    <location>
        <begin position="657"/>
        <end position="670"/>
    </location>
</feature>
<evidence type="ECO:0000256" key="4">
    <source>
        <dbReference type="ARBA" id="ARBA00008599"/>
    </source>
</evidence>
<dbReference type="OrthoDB" id="284854at2759"/>
<dbReference type="GO" id="GO:0030314">
    <property type="term" value="C:junctional membrane complex"/>
    <property type="evidence" value="ECO:0007669"/>
    <property type="project" value="InterPro"/>
</dbReference>